<evidence type="ECO:0000313" key="3">
    <source>
        <dbReference type="Proteomes" id="UP000230423"/>
    </source>
</evidence>
<evidence type="ECO:0000313" key="2">
    <source>
        <dbReference type="EMBL" id="PIO53380.1"/>
    </source>
</evidence>
<dbReference type="OrthoDB" id="73997at2759"/>
<accession>A0A2G9T7M5</accession>
<reference evidence="2 3" key="1">
    <citation type="submission" date="2015-09" db="EMBL/GenBank/DDBJ databases">
        <title>Draft genome of the parasitic nematode Teladorsagia circumcincta isolate WARC Sus (inbred).</title>
        <authorList>
            <person name="Mitreva M."/>
        </authorList>
    </citation>
    <scope>NUCLEOTIDE SEQUENCE [LARGE SCALE GENOMIC DNA]</scope>
    <source>
        <strain evidence="2 3">S</strain>
    </source>
</reference>
<dbReference type="GO" id="GO:0005829">
    <property type="term" value="C:cytosol"/>
    <property type="evidence" value="ECO:0007669"/>
    <property type="project" value="TreeGrafter"/>
</dbReference>
<sequence>MKNECFTADPSTSGNCVQMAAEVSQLLLVCCWRAHKHVSAILAWAVVKLCPRSILTAEDVHRIGDFYWLQLTECKHCGAFETAVEGFFSLCAYLWKNDDPSLPKPVEWLRQILDALDGKK</sequence>
<dbReference type="InterPro" id="IPR051954">
    <property type="entry name" value="tRNA_methyltransferase_THADA"/>
</dbReference>
<name>A0A2G9T7M5_TELCI</name>
<dbReference type="GO" id="GO:0030488">
    <property type="term" value="P:tRNA methylation"/>
    <property type="evidence" value="ECO:0007669"/>
    <property type="project" value="TreeGrafter"/>
</dbReference>
<dbReference type="Pfam" id="PF10350">
    <property type="entry name" value="DUF2428"/>
    <property type="match status" value="1"/>
</dbReference>
<proteinExistence type="predicted"/>
<dbReference type="Proteomes" id="UP000230423">
    <property type="component" value="Unassembled WGS sequence"/>
</dbReference>
<feature type="domain" description="DUF2428" evidence="1">
    <location>
        <begin position="21"/>
        <end position="117"/>
    </location>
</feature>
<dbReference type="PANTHER" id="PTHR14387:SF7">
    <property type="entry name" value="THYROID ADENOMA-ASSOCIATED PROTEIN"/>
    <property type="match status" value="1"/>
</dbReference>
<feature type="non-terminal residue" evidence="2">
    <location>
        <position position="120"/>
    </location>
</feature>
<protein>
    <recommendedName>
        <fullName evidence="1">DUF2428 domain-containing protein</fullName>
    </recommendedName>
</protein>
<gene>
    <name evidence="2" type="ORF">TELCIR_25287</name>
</gene>
<dbReference type="PANTHER" id="PTHR14387">
    <property type="entry name" value="THADA/DEATH RECEPTOR INTERACTING PROTEIN"/>
    <property type="match status" value="1"/>
</dbReference>
<dbReference type="EMBL" id="KZ413915">
    <property type="protein sequence ID" value="PIO53380.1"/>
    <property type="molecule type" value="Genomic_DNA"/>
</dbReference>
<evidence type="ECO:0000259" key="1">
    <source>
        <dbReference type="Pfam" id="PF10350"/>
    </source>
</evidence>
<dbReference type="InterPro" id="IPR019442">
    <property type="entry name" value="THADA/TRM732_DUF2428"/>
</dbReference>
<dbReference type="AlphaFoldDB" id="A0A2G9T7M5"/>
<keyword evidence="3" id="KW-1185">Reference proteome</keyword>
<organism evidence="2 3">
    <name type="scientific">Teladorsagia circumcincta</name>
    <name type="common">Brown stomach worm</name>
    <name type="synonym">Ostertagia circumcincta</name>
    <dbReference type="NCBI Taxonomy" id="45464"/>
    <lineage>
        <taxon>Eukaryota</taxon>
        <taxon>Metazoa</taxon>
        <taxon>Ecdysozoa</taxon>
        <taxon>Nematoda</taxon>
        <taxon>Chromadorea</taxon>
        <taxon>Rhabditida</taxon>
        <taxon>Rhabditina</taxon>
        <taxon>Rhabditomorpha</taxon>
        <taxon>Strongyloidea</taxon>
        <taxon>Trichostrongylidae</taxon>
        <taxon>Teladorsagia</taxon>
    </lineage>
</organism>